<reference evidence="2 3" key="1">
    <citation type="submission" date="2020-07" db="EMBL/GenBank/DDBJ databases">
        <title>Trichoderma asperellum IC-1 whole genome shotgun sequence.</title>
        <authorList>
            <person name="Kanamasa S."/>
            <person name="Takahashi H."/>
        </authorList>
    </citation>
    <scope>NUCLEOTIDE SEQUENCE [LARGE SCALE GENOMIC DNA]</scope>
    <source>
        <strain evidence="2 3">IC-1</strain>
    </source>
</reference>
<name>A0A6V8R5K1_TRIAP</name>
<dbReference type="OrthoDB" id="542013at2759"/>
<organism evidence="2 3">
    <name type="scientific">Trichoderma asperellum</name>
    <name type="common">Filamentous fungus</name>
    <dbReference type="NCBI Taxonomy" id="101201"/>
    <lineage>
        <taxon>Eukaryota</taxon>
        <taxon>Fungi</taxon>
        <taxon>Dikarya</taxon>
        <taxon>Ascomycota</taxon>
        <taxon>Pezizomycotina</taxon>
        <taxon>Sordariomycetes</taxon>
        <taxon>Hypocreomycetidae</taxon>
        <taxon>Hypocreales</taxon>
        <taxon>Hypocreaceae</taxon>
        <taxon>Trichoderma</taxon>
    </lineage>
</organism>
<dbReference type="PRINTS" id="PR00081">
    <property type="entry name" value="GDHRDH"/>
</dbReference>
<dbReference type="SUPFAM" id="SSF51735">
    <property type="entry name" value="NAD(P)-binding Rossmann-fold domains"/>
    <property type="match status" value="1"/>
</dbReference>
<evidence type="ECO:0000313" key="2">
    <source>
        <dbReference type="EMBL" id="GFP57893.1"/>
    </source>
</evidence>
<dbReference type="PANTHER" id="PTHR43157:SF61">
    <property type="entry name" value="DEHYDROGENASE_REDUCTASE FAMILY PROTEIN, PUTATIVE (AFU_ORTHOLOGUE AFUA_3G01250)-RELATED"/>
    <property type="match status" value="1"/>
</dbReference>
<proteinExistence type="predicted"/>
<keyword evidence="1" id="KW-0560">Oxidoreductase</keyword>
<evidence type="ECO:0000256" key="1">
    <source>
        <dbReference type="ARBA" id="ARBA00023002"/>
    </source>
</evidence>
<gene>
    <name evidence="2" type="ORF">TASIC1_0009023000</name>
</gene>
<sequence>MALGPVDCQERTYIVTGANSGLGYECAKHLARLGSSRVIMGVRSREKGEAAKKAIETDTGCDTNILQVWEVDLGSYESVAAFAKRAGEELHRIDGIIENAGTAETSWVEKEGNETTMTVNLFSTLLMALLMLPHLHKSAKQFGIVPQLVIVGSGLAFQAKPIWETLDIGNIFGDLRDRKKWEPKLSNTGYPLSKLLLTFAYFELARRAAFSRTDVTITMVNPGACKTNLPRHLNPSVRLQVGIVLSLIGRSAEMGSRTLLHGLAVGEEAHGRYLSECEISE</sequence>
<dbReference type="Proteomes" id="UP000517252">
    <property type="component" value="Unassembled WGS sequence"/>
</dbReference>
<dbReference type="AlphaFoldDB" id="A0A6V8R5K1"/>
<protein>
    <submittedName>
        <fullName evidence="2">Short chain dehydrogenase atnD</fullName>
    </submittedName>
</protein>
<dbReference type="InterPro" id="IPR002347">
    <property type="entry name" value="SDR_fam"/>
</dbReference>
<accession>A0A6V8R5K1</accession>
<dbReference type="Gene3D" id="3.40.50.720">
    <property type="entry name" value="NAD(P)-binding Rossmann-like Domain"/>
    <property type="match status" value="1"/>
</dbReference>
<dbReference type="EMBL" id="BLZH01000009">
    <property type="protein sequence ID" value="GFP57893.1"/>
    <property type="molecule type" value="Genomic_DNA"/>
</dbReference>
<comment type="caution">
    <text evidence="2">The sequence shown here is derived from an EMBL/GenBank/DDBJ whole genome shotgun (WGS) entry which is preliminary data.</text>
</comment>
<evidence type="ECO:0000313" key="3">
    <source>
        <dbReference type="Proteomes" id="UP000517252"/>
    </source>
</evidence>
<dbReference type="PANTHER" id="PTHR43157">
    <property type="entry name" value="PHOSPHATIDYLINOSITOL-GLYCAN BIOSYNTHESIS CLASS F PROTEIN-RELATED"/>
    <property type="match status" value="1"/>
</dbReference>
<dbReference type="Pfam" id="PF00106">
    <property type="entry name" value="adh_short"/>
    <property type="match status" value="1"/>
</dbReference>
<dbReference type="InterPro" id="IPR036291">
    <property type="entry name" value="NAD(P)-bd_dom_sf"/>
</dbReference>
<dbReference type="GO" id="GO:0016491">
    <property type="term" value="F:oxidoreductase activity"/>
    <property type="evidence" value="ECO:0007669"/>
    <property type="project" value="UniProtKB-KW"/>
</dbReference>